<keyword evidence="3" id="KW-1185">Reference proteome</keyword>
<name>A0A8J7FFN1_9NEIS</name>
<dbReference type="AlphaFoldDB" id="A0A8J7FFN1"/>
<gene>
    <name evidence="2" type="ORF">INR99_02150</name>
</gene>
<dbReference type="Proteomes" id="UP000604481">
    <property type="component" value="Unassembled WGS sequence"/>
</dbReference>
<organism evidence="2 3">
    <name type="scientific">Chitinilyticum piscinae</name>
    <dbReference type="NCBI Taxonomy" id="2866724"/>
    <lineage>
        <taxon>Bacteria</taxon>
        <taxon>Pseudomonadati</taxon>
        <taxon>Pseudomonadota</taxon>
        <taxon>Betaproteobacteria</taxon>
        <taxon>Neisseriales</taxon>
        <taxon>Chitinibacteraceae</taxon>
        <taxon>Chitinilyticum</taxon>
    </lineage>
</organism>
<evidence type="ECO:0000259" key="1">
    <source>
        <dbReference type="Pfam" id="PF21831"/>
    </source>
</evidence>
<accession>A0A8J7FFN1</accession>
<dbReference type="EMBL" id="JADFUA010000001">
    <property type="protein sequence ID" value="MBE9608140.1"/>
    <property type="molecule type" value="Genomic_DNA"/>
</dbReference>
<comment type="caution">
    <text evidence="2">The sequence shown here is derived from an EMBL/GenBank/DDBJ whole genome shotgun (WGS) entry which is preliminary data.</text>
</comment>
<evidence type="ECO:0000313" key="3">
    <source>
        <dbReference type="Proteomes" id="UP000604481"/>
    </source>
</evidence>
<feature type="domain" description="DUF6891" evidence="1">
    <location>
        <begin position="4"/>
        <end position="184"/>
    </location>
</feature>
<reference evidence="2 3" key="1">
    <citation type="submission" date="2020-10" db="EMBL/GenBank/DDBJ databases">
        <title>The genome sequence of Chitinilyticum litopenaei 4Y14.</title>
        <authorList>
            <person name="Liu Y."/>
        </authorList>
    </citation>
    <scope>NUCLEOTIDE SEQUENCE [LARGE SCALE GENOMIC DNA]</scope>
    <source>
        <strain evidence="2 3">4Y14</strain>
    </source>
</reference>
<sequence>MNETSYVHDTLGKWIWSACYGHAELHGMLDDLLDDEGIADADSYHGWLDSELQRKQQDEAGWPAITDCDRLDAAFAELEMAGICCLHNAGYTMSDGCSDAFERMDEAGAGRYRGFCFYHGQDVERALDAGGLMLAFGDTDDSPERSAVIAGEIVTAMQRAGLAADWNGSVDTRISLPQFCWQRRSQPLSSPFALVTGPAATGETTLRCFYCFNEDEVVVDEEDGERRTALAVINGLLTRIHAVGDYCGVVDAAGNTLQLIMEDNGELWIEIPRPELQGSLGRFASAAEITTIFLNLPPRFVPEAFTGFAFQSWEGDEVEMM</sequence>
<dbReference type="InterPro" id="IPR054186">
    <property type="entry name" value="DUF6891"/>
</dbReference>
<dbReference type="Pfam" id="PF21831">
    <property type="entry name" value="DUF6891"/>
    <property type="match status" value="1"/>
</dbReference>
<protein>
    <recommendedName>
        <fullName evidence="1">DUF6891 domain-containing protein</fullName>
    </recommendedName>
</protein>
<proteinExistence type="predicted"/>
<evidence type="ECO:0000313" key="2">
    <source>
        <dbReference type="EMBL" id="MBE9608140.1"/>
    </source>
</evidence>
<dbReference type="RefSeq" id="WP_194114641.1">
    <property type="nucleotide sequence ID" value="NZ_JADFUA010000001.1"/>
</dbReference>